<comment type="caution">
    <text evidence="1">The sequence shown here is derived from an EMBL/GenBank/DDBJ whole genome shotgun (WGS) entry which is preliminary data.</text>
</comment>
<protein>
    <submittedName>
        <fullName evidence="1">Uncharacterized protein</fullName>
    </submittedName>
</protein>
<reference evidence="1" key="1">
    <citation type="journal article" date="2023" name="IScience">
        <title>Live-bearing cockroach genome reveals convergent evolutionary mechanisms linked to viviparity in insects and beyond.</title>
        <authorList>
            <person name="Fouks B."/>
            <person name="Harrison M.C."/>
            <person name="Mikhailova A.A."/>
            <person name="Marchal E."/>
            <person name="English S."/>
            <person name="Carruthers M."/>
            <person name="Jennings E.C."/>
            <person name="Chiamaka E.L."/>
            <person name="Frigard R.A."/>
            <person name="Pippel M."/>
            <person name="Attardo G.M."/>
            <person name="Benoit J.B."/>
            <person name="Bornberg-Bauer E."/>
            <person name="Tobe S.S."/>
        </authorList>
    </citation>
    <scope>NUCLEOTIDE SEQUENCE</scope>
    <source>
        <strain evidence="1">Stay&amp;Tobe</strain>
    </source>
</reference>
<dbReference type="Proteomes" id="UP001233999">
    <property type="component" value="Unassembled WGS sequence"/>
</dbReference>
<evidence type="ECO:0000313" key="2">
    <source>
        <dbReference type="Proteomes" id="UP001233999"/>
    </source>
</evidence>
<keyword evidence="2" id="KW-1185">Reference proteome</keyword>
<name>A0AAD7ZBG4_DIPPU</name>
<gene>
    <name evidence="1" type="ORF">L9F63_006005</name>
</gene>
<evidence type="ECO:0000313" key="1">
    <source>
        <dbReference type="EMBL" id="KAJ9577434.1"/>
    </source>
</evidence>
<dbReference type="EMBL" id="JASPKZ010009358">
    <property type="protein sequence ID" value="KAJ9577434.1"/>
    <property type="molecule type" value="Genomic_DNA"/>
</dbReference>
<accession>A0AAD7ZBG4</accession>
<feature type="non-terminal residue" evidence="1">
    <location>
        <position position="1"/>
    </location>
</feature>
<dbReference type="AlphaFoldDB" id="A0AAD7ZBG4"/>
<proteinExistence type="predicted"/>
<organism evidence="1 2">
    <name type="scientific">Diploptera punctata</name>
    <name type="common">Pacific beetle cockroach</name>
    <dbReference type="NCBI Taxonomy" id="6984"/>
    <lineage>
        <taxon>Eukaryota</taxon>
        <taxon>Metazoa</taxon>
        <taxon>Ecdysozoa</taxon>
        <taxon>Arthropoda</taxon>
        <taxon>Hexapoda</taxon>
        <taxon>Insecta</taxon>
        <taxon>Pterygota</taxon>
        <taxon>Neoptera</taxon>
        <taxon>Polyneoptera</taxon>
        <taxon>Dictyoptera</taxon>
        <taxon>Blattodea</taxon>
        <taxon>Blaberoidea</taxon>
        <taxon>Blaberidae</taxon>
        <taxon>Diplopterinae</taxon>
        <taxon>Diploptera</taxon>
    </lineage>
</organism>
<sequence>SVCIVVIQLALFNHHPKSGTFELPQENFRDSGIFSKKQDFSGKIGTNEHPIVGFKCPLRKGRMLEHYSLLKLLPITSELIHQECIYACIPQIIPLYQIPLLRVYRKHDRSLQGPTSWINLPPQVAYKFNQLLSHEQISDLYSNCFQSLLNSLQLLSLEQIFEYAIT</sequence>
<reference evidence="1" key="2">
    <citation type="submission" date="2023-05" db="EMBL/GenBank/DDBJ databases">
        <authorList>
            <person name="Fouks B."/>
        </authorList>
    </citation>
    <scope>NUCLEOTIDE SEQUENCE</scope>
    <source>
        <strain evidence="1">Stay&amp;Tobe</strain>
        <tissue evidence="1">Testes</tissue>
    </source>
</reference>
<feature type="non-terminal residue" evidence="1">
    <location>
        <position position="166"/>
    </location>
</feature>